<gene>
    <name evidence="1" type="ORF">ONZ43_g1219</name>
</gene>
<dbReference type="Proteomes" id="UP001153334">
    <property type="component" value="Unassembled WGS sequence"/>
</dbReference>
<keyword evidence="2" id="KW-1185">Reference proteome</keyword>
<name>A0ACC2J5E2_9PEZI</name>
<organism evidence="1 2">
    <name type="scientific">Nemania bipapillata</name>
    <dbReference type="NCBI Taxonomy" id="110536"/>
    <lineage>
        <taxon>Eukaryota</taxon>
        <taxon>Fungi</taxon>
        <taxon>Dikarya</taxon>
        <taxon>Ascomycota</taxon>
        <taxon>Pezizomycotina</taxon>
        <taxon>Sordariomycetes</taxon>
        <taxon>Xylariomycetidae</taxon>
        <taxon>Xylariales</taxon>
        <taxon>Xylariaceae</taxon>
        <taxon>Nemania</taxon>
    </lineage>
</organism>
<accession>A0ACC2J5E2</accession>
<proteinExistence type="predicted"/>
<sequence length="320" mass="36016">MASAFDIEAGVPQEPLGPPSQSGPQAQPSRNDATNTRRYRHDGIYARILEDRQADGEALTLGDEFYDNYDVEKITAKGFPRIAAFHAKLTTLYQCQLTCLLGALVNLDAEGAKILGEDGSQPALFDMENLKDDGSEEDDQQKKDQIDTMRENLVANIERIFEKYCSRVNWQYELRKFPRASANTHDKIFKHIRDMSGLDPASLDYLRADDDFIYADADPLYERFHTFLIYIRTAIVKSVRFLSCKKIFADEDAPPFGRGTSTLLLAPVGILYLDAPQRPIAFLIVALFDLAFAFTLIGFDSRMLHVLLGLAAYLACMCFI</sequence>
<reference evidence="1" key="1">
    <citation type="submission" date="2022-11" db="EMBL/GenBank/DDBJ databases">
        <title>Genome Sequence of Nemania bipapillata.</title>
        <authorList>
            <person name="Buettner E."/>
        </authorList>
    </citation>
    <scope>NUCLEOTIDE SEQUENCE</scope>
    <source>
        <strain evidence="1">CP14</strain>
    </source>
</reference>
<comment type="caution">
    <text evidence="1">The sequence shown here is derived from an EMBL/GenBank/DDBJ whole genome shotgun (WGS) entry which is preliminary data.</text>
</comment>
<evidence type="ECO:0000313" key="2">
    <source>
        <dbReference type="Proteomes" id="UP001153334"/>
    </source>
</evidence>
<evidence type="ECO:0000313" key="1">
    <source>
        <dbReference type="EMBL" id="KAJ8122635.1"/>
    </source>
</evidence>
<dbReference type="EMBL" id="JAPESX010000198">
    <property type="protein sequence ID" value="KAJ8122635.1"/>
    <property type="molecule type" value="Genomic_DNA"/>
</dbReference>
<protein>
    <submittedName>
        <fullName evidence="1">Uncharacterized protein</fullName>
    </submittedName>
</protein>